<organism evidence="2 3">
    <name type="scientific">Favolaschia claudopus</name>
    <dbReference type="NCBI Taxonomy" id="2862362"/>
    <lineage>
        <taxon>Eukaryota</taxon>
        <taxon>Fungi</taxon>
        <taxon>Dikarya</taxon>
        <taxon>Basidiomycota</taxon>
        <taxon>Agaricomycotina</taxon>
        <taxon>Agaricomycetes</taxon>
        <taxon>Agaricomycetidae</taxon>
        <taxon>Agaricales</taxon>
        <taxon>Marasmiineae</taxon>
        <taxon>Mycenaceae</taxon>
        <taxon>Favolaschia</taxon>
    </lineage>
</organism>
<dbReference type="AlphaFoldDB" id="A0AAV9ZMU1"/>
<accession>A0AAV9ZMU1</accession>
<evidence type="ECO:0000313" key="2">
    <source>
        <dbReference type="EMBL" id="KAK6987689.1"/>
    </source>
</evidence>
<evidence type="ECO:0000256" key="1">
    <source>
        <dbReference type="SAM" id="MobiDB-lite"/>
    </source>
</evidence>
<dbReference type="Proteomes" id="UP001362999">
    <property type="component" value="Unassembled WGS sequence"/>
</dbReference>
<sequence length="298" mass="32303">MRSKSPLSNPPIEPRLPRSSATRAELVTAASESLRRFHVALSFRRESNSSITFAGPLQQHTAMTPPRYLSNVGASSRKGGKASLLVYGSETVGRRHCQTTATPPNNESLWSERSQASRSNGTNTITHSALTALIFSSQAENLKHFNADGLRHHTPIVALSLLLWHVLDAGCITDNAVGAMSRKAVDEGKGMLTTQMFEPDHKLRCEEETAIALTNARYPESNGIHTLSTRATSSSFIELYVPHPGRPSSPPSSVIICVLKPKQTPSLRSTARCPEMNACKQGKACYPNFSHSGAGDFP</sequence>
<proteinExistence type="predicted"/>
<reference evidence="2 3" key="1">
    <citation type="journal article" date="2024" name="J Genomics">
        <title>Draft genome sequencing and assembly of Favolaschia claudopus CIRM-BRFM 2984 isolated from oak limbs.</title>
        <authorList>
            <person name="Navarro D."/>
            <person name="Drula E."/>
            <person name="Chaduli D."/>
            <person name="Cazenave R."/>
            <person name="Ahrendt S."/>
            <person name="Wang J."/>
            <person name="Lipzen A."/>
            <person name="Daum C."/>
            <person name="Barry K."/>
            <person name="Grigoriev I.V."/>
            <person name="Favel A."/>
            <person name="Rosso M.N."/>
            <person name="Martin F."/>
        </authorList>
    </citation>
    <scope>NUCLEOTIDE SEQUENCE [LARGE SCALE GENOMIC DNA]</scope>
    <source>
        <strain evidence="2 3">CIRM-BRFM 2984</strain>
    </source>
</reference>
<gene>
    <name evidence="2" type="ORF">R3P38DRAFT_2805597</name>
</gene>
<feature type="region of interest" description="Disordered" evidence="1">
    <location>
        <begin position="96"/>
        <end position="121"/>
    </location>
</feature>
<comment type="caution">
    <text evidence="2">The sequence shown here is derived from an EMBL/GenBank/DDBJ whole genome shotgun (WGS) entry which is preliminary data.</text>
</comment>
<protein>
    <submittedName>
        <fullName evidence="2">Uncharacterized protein</fullName>
    </submittedName>
</protein>
<evidence type="ECO:0000313" key="3">
    <source>
        <dbReference type="Proteomes" id="UP001362999"/>
    </source>
</evidence>
<feature type="region of interest" description="Disordered" evidence="1">
    <location>
        <begin position="1"/>
        <end position="23"/>
    </location>
</feature>
<dbReference type="EMBL" id="JAWWNJ010000130">
    <property type="protein sequence ID" value="KAK6987689.1"/>
    <property type="molecule type" value="Genomic_DNA"/>
</dbReference>
<feature type="compositionally biased region" description="Polar residues" evidence="1">
    <location>
        <begin position="98"/>
        <end position="121"/>
    </location>
</feature>
<name>A0AAV9ZMU1_9AGAR</name>
<keyword evidence="3" id="KW-1185">Reference proteome</keyword>